<dbReference type="GO" id="GO:0046872">
    <property type="term" value="F:metal ion binding"/>
    <property type="evidence" value="ECO:0007669"/>
    <property type="project" value="UniProtKB-KW"/>
</dbReference>
<dbReference type="GO" id="GO:0016787">
    <property type="term" value="F:hydrolase activity"/>
    <property type="evidence" value="ECO:0007669"/>
    <property type="project" value="UniProtKB-KW"/>
</dbReference>
<evidence type="ECO:0000313" key="5">
    <source>
        <dbReference type="EMBL" id="QDY97684.1"/>
    </source>
</evidence>
<accession>A0AAP9E9V5</accession>
<reference evidence="5 6" key="1">
    <citation type="journal article" date="2017" name="Genome Announc.">
        <title>Draft Genome Sequence of Agrobacterium tumefaciens Biovar 1 Strain 186, Isolated from Walnut.</title>
        <authorList>
            <person name="Poret-Peterson A.T."/>
            <person name="Bhatnagar S."/>
            <person name="McClean A.E."/>
            <person name="Kluepfel D.A."/>
        </authorList>
    </citation>
    <scope>NUCLEOTIDE SEQUENCE [LARGE SCALE GENOMIC DNA]</scope>
    <source>
        <strain evidence="5 6">186</strain>
    </source>
</reference>
<keyword evidence="5" id="KW-0614">Plasmid</keyword>
<evidence type="ECO:0000256" key="3">
    <source>
        <dbReference type="PIRSR" id="PIRSR605511-2"/>
    </source>
</evidence>
<dbReference type="Proteomes" id="UP000222296">
    <property type="component" value="Plasmid pAt"/>
</dbReference>
<dbReference type="InterPro" id="IPR051262">
    <property type="entry name" value="SMP-30/CGR1_Lactonase"/>
</dbReference>
<dbReference type="PANTHER" id="PTHR47572">
    <property type="entry name" value="LIPOPROTEIN-RELATED"/>
    <property type="match status" value="1"/>
</dbReference>
<feature type="active site" description="Proton donor/acceptor" evidence="2">
    <location>
        <position position="227"/>
    </location>
</feature>
<evidence type="ECO:0000313" key="6">
    <source>
        <dbReference type="Proteomes" id="UP000222296"/>
    </source>
</evidence>
<comment type="cofactor">
    <cofactor evidence="3">
        <name>Zn(2+)</name>
        <dbReference type="ChEBI" id="CHEBI:29105"/>
    </cofactor>
    <text evidence="3">Binds 1 divalent metal cation per subunit.</text>
</comment>
<feature type="binding site" evidence="3">
    <location>
        <position position="34"/>
    </location>
    <ligand>
        <name>a divalent metal cation</name>
        <dbReference type="ChEBI" id="CHEBI:60240"/>
    </ligand>
</feature>
<geneLocation type="plasmid" evidence="6">
    <name>pat</name>
</geneLocation>
<keyword evidence="3" id="KW-0862">Zinc</keyword>
<dbReference type="Pfam" id="PF08450">
    <property type="entry name" value="SGL"/>
    <property type="match status" value="1"/>
</dbReference>
<dbReference type="SUPFAM" id="SSF63829">
    <property type="entry name" value="Calcium-dependent phosphotriesterase"/>
    <property type="match status" value="1"/>
</dbReference>
<dbReference type="PANTHER" id="PTHR47572:SF4">
    <property type="entry name" value="LACTONASE DRP35"/>
    <property type="match status" value="1"/>
</dbReference>
<dbReference type="InterPro" id="IPR011042">
    <property type="entry name" value="6-blade_b-propeller_TolB-like"/>
</dbReference>
<dbReference type="EMBL" id="CP042276">
    <property type="protein sequence ID" value="QDY97684.1"/>
    <property type="molecule type" value="Genomic_DNA"/>
</dbReference>
<feature type="domain" description="SMP-30/Gluconolactonase/LRE-like region" evidence="4">
    <location>
        <begin position="34"/>
        <end position="281"/>
    </location>
</feature>
<evidence type="ECO:0000256" key="1">
    <source>
        <dbReference type="ARBA" id="ARBA00022801"/>
    </source>
</evidence>
<dbReference type="Gene3D" id="2.120.10.30">
    <property type="entry name" value="TolB, C-terminal domain"/>
    <property type="match status" value="1"/>
</dbReference>
<dbReference type="AlphaFoldDB" id="A0AAP9E9V5"/>
<feature type="binding site" evidence="3">
    <location>
        <position position="178"/>
    </location>
    <ligand>
        <name>a divalent metal cation</name>
        <dbReference type="ChEBI" id="CHEBI:60240"/>
    </ligand>
</feature>
<evidence type="ECO:0000259" key="4">
    <source>
        <dbReference type="Pfam" id="PF08450"/>
    </source>
</evidence>
<dbReference type="PRINTS" id="PR01790">
    <property type="entry name" value="SMP30FAMILY"/>
</dbReference>
<gene>
    <name evidence="5" type="ORF">CG010_026405</name>
</gene>
<dbReference type="RefSeq" id="WP_099086454.1">
    <property type="nucleotide sequence ID" value="NZ_CP042276.1"/>
</dbReference>
<sequence length="303" mass="33385">MLTKWFEVHDERFESLVLPNVHVDTLFSEGRWLEGPVYVPAGRYLLFSDIPNNRVLRFDEVNGLVTPFLHAANFTNGHTLDPQGRVLSCEHLSRSVTRVEHDGSVTVIADAFEGKQLNSPNDVVVASNGAVWFTDPTYGIATEYEGGRIESEIGSRNVYRVATDGSIRAVLTDFVQPNGLAFSPDGRTLYVVDSGRKPAALYAFDVGGDNALANRRLLRECDVGIYDGIRLDRHGNIWAGVGDGVQCLSSDGTLLGRIVLPEAAANLCFGGPYRNRIFICATRSLFAVYVNTTPVRARYRDLT</sequence>
<proteinExistence type="predicted"/>
<name>A0AAP9E9V5_AGRTU</name>
<dbReference type="InterPro" id="IPR005511">
    <property type="entry name" value="SMP-30"/>
</dbReference>
<keyword evidence="3" id="KW-0479">Metal-binding</keyword>
<protein>
    <submittedName>
        <fullName evidence="5">SMP-30/gluconolactonase/LRE family protein</fullName>
    </submittedName>
</protein>
<organism evidence="5 6">
    <name type="scientific">Agrobacterium tumefaciens</name>
    <dbReference type="NCBI Taxonomy" id="358"/>
    <lineage>
        <taxon>Bacteria</taxon>
        <taxon>Pseudomonadati</taxon>
        <taxon>Pseudomonadota</taxon>
        <taxon>Alphaproteobacteria</taxon>
        <taxon>Hyphomicrobiales</taxon>
        <taxon>Rhizobiaceae</taxon>
        <taxon>Rhizobium/Agrobacterium group</taxon>
        <taxon>Agrobacterium</taxon>
        <taxon>Agrobacterium tumefaciens complex</taxon>
    </lineage>
</organism>
<feature type="binding site" evidence="3">
    <location>
        <position position="121"/>
    </location>
    <ligand>
        <name>substrate</name>
    </ligand>
</feature>
<dbReference type="InterPro" id="IPR013658">
    <property type="entry name" value="SGL"/>
</dbReference>
<keyword evidence="1" id="KW-0378">Hydrolase</keyword>
<feature type="binding site" evidence="3">
    <location>
        <position position="227"/>
    </location>
    <ligand>
        <name>a divalent metal cation</name>
        <dbReference type="ChEBI" id="CHEBI:60240"/>
    </ligand>
</feature>
<evidence type="ECO:0000256" key="2">
    <source>
        <dbReference type="PIRSR" id="PIRSR605511-1"/>
    </source>
</evidence>